<dbReference type="Proteomes" id="UP000507979">
    <property type="component" value="Unassembled WGS sequence"/>
</dbReference>
<accession>A0A6J4ZSU7</accession>
<gene>
    <name evidence="1" type="ORF">LMG26845_02150</name>
</gene>
<organism evidence="1 2">
    <name type="scientific">Achromobacter insuavis</name>
    <dbReference type="NCBI Taxonomy" id="1287735"/>
    <lineage>
        <taxon>Bacteria</taxon>
        <taxon>Pseudomonadati</taxon>
        <taxon>Pseudomonadota</taxon>
        <taxon>Betaproteobacteria</taxon>
        <taxon>Burkholderiales</taxon>
        <taxon>Alcaligenaceae</taxon>
        <taxon>Achromobacter</taxon>
    </lineage>
</organism>
<sequence>MKRTLTITINQDWRAFLTSASKRAVAGAQSGGYQGERLNFESAAAFFGQLTELRWNMVREMLGAGRVGVRELARRLGRDVRRVHQDARALVDLGLLEQDVEGGLICPFADIHIDMHLTEDMRKAA</sequence>
<dbReference type="InterPro" id="IPR036390">
    <property type="entry name" value="WH_DNA-bd_sf"/>
</dbReference>
<proteinExistence type="predicted"/>
<protein>
    <submittedName>
        <fullName evidence="1">Uncharacterized protein</fullName>
    </submittedName>
</protein>
<name>A0A6J4ZSU7_9BURK</name>
<reference evidence="1 2" key="1">
    <citation type="submission" date="2020-04" db="EMBL/GenBank/DDBJ databases">
        <authorList>
            <person name="De Canck E."/>
        </authorList>
    </citation>
    <scope>NUCLEOTIDE SEQUENCE [LARGE SCALE GENOMIC DNA]</scope>
    <source>
        <strain evidence="1 2">LMG 26845</strain>
    </source>
</reference>
<dbReference type="RefSeq" id="WP_054431727.1">
    <property type="nucleotide sequence ID" value="NZ_CADIJR010000015.1"/>
</dbReference>
<evidence type="ECO:0000313" key="1">
    <source>
        <dbReference type="EMBL" id="CAB3642237.1"/>
    </source>
</evidence>
<keyword evidence="2" id="KW-1185">Reference proteome</keyword>
<dbReference type="EMBL" id="CADIJR010000015">
    <property type="protein sequence ID" value="CAB3642237.1"/>
    <property type="molecule type" value="Genomic_DNA"/>
</dbReference>
<dbReference type="GeneID" id="92898004"/>
<dbReference type="SUPFAM" id="SSF46785">
    <property type="entry name" value="Winged helix' DNA-binding domain"/>
    <property type="match status" value="1"/>
</dbReference>
<dbReference type="Pfam" id="PF25212">
    <property type="entry name" value="HVO_A0114"/>
    <property type="match status" value="1"/>
</dbReference>
<dbReference type="AlphaFoldDB" id="A0A6J4ZSU7"/>
<evidence type="ECO:0000313" key="2">
    <source>
        <dbReference type="Proteomes" id="UP000507979"/>
    </source>
</evidence>